<dbReference type="RefSeq" id="WP_206568494.1">
    <property type="nucleotide sequence ID" value="NZ_JAFKCW010000001.1"/>
</dbReference>
<keyword evidence="7 12" id="KW-0663">Pyridoxal phosphate</keyword>
<evidence type="ECO:0000256" key="1">
    <source>
        <dbReference type="ARBA" id="ARBA00001933"/>
    </source>
</evidence>
<evidence type="ECO:0000256" key="4">
    <source>
        <dbReference type="ARBA" id="ARBA00005072"/>
    </source>
</evidence>
<proteinExistence type="inferred from homology"/>
<reference evidence="13 14" key="1">
    <citation type="submission" date="2021-03" db="EMBL/GenBank/DDBJ databases">
        <title>novel species isolated from a fishpond in China.</title>
        <authorList>
            <person name="Lu H."/>
            <person name="Cai Z."/>
        </authorList>
    </citation>
    <scope>NUCLEOTIDE SEQUENCE [LARGE SCALE GENOMIC DNA]</scope>
    <source>
        <strain evidence="13 14">JCM 31546</strain>
    </source>
</reference>
<comment type="catalytic activity">
    <reaction evidence="9">
        <text>L-isoleucine + 2-oxoglutarate = (S)-3-methyl-2-oxopentanoate + L-glutamate</text>
        <dbReference type="Rhea" id="RHEA:24801"/>
        <dbReference type="ChEBI" id="CHEBI:16810"/>
        <dbReference type="ChEBI" id="CHEBI:29985"/>
        <dbReference type="ChEBI" id="CHEBI:35146"/>
        <dbReference type="ChEBI" id="CHEBI:58045"/>
        <dbReference type="EC" id="2.6.1.42"/>
    </reaction>
</comment>
<dbReference type="GO" id="GO:0008483">
    <property type="term" value="F:transaminase activity"/>
    <property type="evidence" value="ECO:0007669"/>
    <property type="project" value="UniProtKB-KW"/>
</dbReference>
<gene>
    <name evidence="13" type="ORF">J0A67_06730</name>
</gene>
<dbReference type="PANTHER" id="PTHR42743:SF11">
    <property type="entry name" value="AMINODEOXYCHORISMATE LYASE"/>
    <property type="match status" value="1"/>
</dbReference>
<evidence type="ECO:0000256" key="8">
    <source>
        <dbReference type="ARBA" id="ARBA00048212"/>
    </source>
</evidence>
<comment type="catalytic activity">
    <reaction evidence="10">
        <text>L-leucine + 2-oxoglutarate = 4-methyl-2-oxopentanoate + L-glutamate</text>
        <dbReference type="Rhea" id="RHEA:18321"/>
        <dbReference type="ChEBI" id="CHEBI:16810"/>
        <dbReference type="ChEBI" id="CHEBI:17865"/>
        <dbReference type="ChEBI" id="CHEBI:29985"/>
        <dbReference type="ChEBI" id="CHEBI:57427"/>
        <dbReference type="EC" id="2.6.1.42"/>
    </reaction>
</comment>
<comment type="pathway">
    <text evidence="4">Amino-acid biosynthesis; L-leucine biosynthesis; L-leucine from 3-methyl-2-oxobutanoate: step 4/4.</text>
</comment>
<evidence type="ECO:0000256" key="3">
    <source>
        <dbReference type="ARBA" id="ARBA00004931"/>
    </source>
</evidence>
<evidence type="ECO:0000313" key="14">
    <source>
        <dbReference type="Proteomes" id="UP000664698"/>
    </source>
</evidence>
<evidence type="ECO:0000256" key="10">
    <source>
        <dbReference type="ARBA" id="ARBA00049229"/>
    </source>
</evidence>
<comment type="pathway">
    <text evidence="3">Amino-acid biosynthesis; L-valine biosynthesis; L-valine from pyruvate: step 4/4.</text>
</comment>
<evidence type="ECO:0000256" key="5">
    <source>
        <dbReference type="ARBA" id="ARBA00009320"/>
    </source>
</evidence>
<sequence>MSETDTVYVFDSPTSTWLPASEFPVPNRAMNFGDGLFETMVFDGEKIRFFDYHIDRLQRGMRMLKIAGFGSRFLALQDWIKEVYPGQRLRIRWNVFRTGAGKYTPISNDAVQTLHIQVYSPSPQVKPKTSFSEQVVLFPFPWSPCKTLNALPYVLAAQEREERKLNELILTDHKGEVAEASSSNIFWRKGKKVFTPALECGCIAGVARRAIMEKVPRMVTQGVFRPNELLGADQVWVSNVTGISYLEKIDSMEFSTELWEPLLEIFE</sequence>
<comment type="cofactor">
    <cofactor evidence="1 12">
        <name>pyridoxal 5'-phosphate</name>
        <dbReference type="ChEBI" id="CHEBI:597326"/>
    </cofactor>
</comment>
<evidence type="ECO:0000313" key="13">
    <source>
        <dbReference type="EMBL" id="MBN7800547.1"/>
    </source>
</evidence>
<comment type="similarity">
    <text evidence="5 11">Belongs to the class-IV pyridoxal-phosphate-dependent aminotransferase family.</text>
</comment>
<dbReference type="InterPro" id="IPR043131">
    <property type="entry name" value="BCAT-like_N"/>
</dbReference>
<dbReference type="PANTHER" id="PTHR42743">
    <property type="entry name" value="AMINO-ACID AMINOTRANSFERASE"/>
    <property type="match status" value="1"/>
</dbReference>
<keyword evidence="13" id="KW-0032">Aminotransferase</keyword>
<dbReference type="InterPro" id="IPR001544">
    <property type="entry name" value="Aminotrans_IV"/>
</dbReference>
<evidence type="ECO:0000256" key="12">
    <source>
        <dbReference type="RuleBase" id="RU004516"/>
    </source>
</evidence>
<dbReference type="InterPro" id="IPR043132">
    <property type="entry name" value="BCAT-like_C"/>
</dbReference>
<evidence type="ECO:0000256" key="11">
    <source>
        <dbReference type="RuleBase" id="RU004106"/>
    </source>
</evidence>
<dbReference type="EC" id="2.6.1.42" evidence="6"/>
<keyword evidence="14" id="KW-1185">Reference proteome</keyword>
<dbReference type="SUPFAM" id="SSF56752">
    <property type="entry name" value="D-aminoacid aminotransferase-like PLP-dependent enzymes"/>
    <property type="match status" value="1"/>
</dbReference>
<dbReference type="Proteomes" id="UP000664698">
    <property type="component" value="Unassembled WGS sequence"/>
</dbReference>
<protein>
    <recommendedName>
        <fullName evidence="6">branched-chain-amino-acid transaminase</fullName>
        <ecNumber evidence="6">2.6.1.42</ecNumber>
    </recommendedName>
</protein>
<comment type="pathway">
    <text evidence="2">Amino-acid biosynthesis; L-isoleucine biosynthesis; L-isoleucine from 2-oxobutanoate: step 4/4.</text>
</comment>
<dbReference type="InterPro" id="IPR050571">
    <property type="entry name" value="Class-IV_PLP-Dep_Aminotrnsfr"/>
</dbReference>
<accession>A0ABS3BMK5</accession>
<dbReference type="Gene3D" id="3.30.470.10">
    <property type="match status" value="1"/>
</dbReference>
<dbReference type="Pfam" id="PF01063">
    <property type="entry name" value="Aminotran_4"/>
    <property type="match status" value="1"/>
</dbReference>
<dbReference type="Gene3D" id="3.20.10.10">
    <property type="entry name" value="D-amino Acid Aminotransferase, subunit A, domain 2"/>
    <property type="match status" value="1"/>
</dbReference>
<name>A0ABS3BMK5_9BACT</name>
<evidence type="ECO:0000256" key="9">
    <source>
        <dbReference type="ARBA" id="ARBA00048798"/>
    </source>
</evidence>
<dbReference type="PROSITE" id="PS00770">
    <property type="entry name" value="AA_TRANSFER_CLASS_4"/>
    <property type="match status" value="1"/>
</dbReference>
<comment type="caution">
    <text evidence="13">The sequence shown here is derived from an EMBL/GenBank/DDBJ whole genome shotgun (WGS) entry which is preliminary data.</text>
</comment>
<organism evidence="13 14">
    <name type="scientific">Algoriphagus aestuariicola</name>
    <dbReference type="NCBI Taxonomy" id="1852016"/>
    <lineage>
        <taxon>Bacteria</taxon>
        <taxon>Pseudomonadati</taxon>
        <taxon>Bacteroidota</taxon>
        <taxon>Cytophagia</taxon>
        <taxon>Cytophagales</taxon>
        <taxon>Cyclobacteriaceae</taxon>
        <taxon>Algoriphagus</taxon>
    </lineage>
</organism>
<comment type="catalytic activity">
    <reaction evidence="8">
        <text>L-valine + 2-oxoglutarate = 3-methyl-2-oxobutanoate + L-glutamate</text>
        <dbReference type="Rhea" id="RHEA:24813"/>
        <dbReference type="ChEBI" id="CHEBI:11851"/>
        <dbReference type="ChEBI" id="CHEBI:16810"/>
        <dbReference type="ChEBI" id="CHEBI:29985"/>
        <dbReference type="ChEBI" id="CHEBI:57762"/>
        <dbReference type="EC" id="2.6.1.42"/>
    </reaction>
</comment>
<dbReference type="InterPro" id="IPR018300">
    <property type="entry name" value="Aminotrans_IV_CS"/>
</dbReference>
<evidence type="ECO:0000256" key="6">
    <source>
        <dbReference type="ARBA" id="ARBA00013053"/>
    </source>
</evidence>
<keyword evidence="13" id="KW-0808">Transferase</keyword>
<evidence type="ECO:0000256" key="2">
    <source>
        <dbReference type="ARBA" id="ARBA00004824"/>
    </source>
</evidence>
<dbReference type="InterPro" id="IPR036038">
    <property type="entry name" value="Aminotransferase-like"/>
</dbReference>
<dbReference type="EMBL" id="JAFKCW010000001">
    <property type="protein sequence ID" value="MBN7800547.1"/>
    <property type="molecule type" value="Genomic_DNA"/>
</dbReference>
<evidence type="ECO:0000256" key="7">
    <source>
        <dbReference type="ARBA" id="ARBA00022898"/>
    </source>
</evidence>